<protein>
    <submittedName>
        <fullName evidence="6">Flagellar brake protein</fullName>
    </submittedName>
</protein>
<dbReference type="Proteomes" id="UP000283255">
    <property type="component" value="Unassembled WGS sequence"/>
</dbReference>
<evidence type="ECO:0000259" key="4">
    <source>
        <dbReference type="Pfam" id="PF07238"/>
    </source>
</evidence>
<organism evidence="6 7">
    <name type="scientific">Motilimonas pumila</name>
    <dbReference type="NCBI Taxonomy" id="2303987"/>
    <lineage>
        <taxon>Bacteria</taxon>
        <taxon>Pseudomonadati</taxon>
        <taxon>Pseudomonadota</taxon>
        <taxon>Gammaproteobacteria</taxon>
        <taxon>Alteromonadales</taxon>
        <taxon>Alteromonadales genera incertae sedis</taxon>
        <taxon>Motilimonas</taxon>
    </lineage>
</organism>
<keyword evidence="7" id="KW-1185">Reference proteome</keyword>
<keyword evidence="6" id="KW-0282">Flagellum</keyword>
<dbReference type="Gene3D" id="2.40.10.220">
    <property type="entry name" value="predicted glycosyltransferase like domains"/>
    <property type="match status" value="1"/>
</dbReference>
<dbReference type="Gene3D" id="2.30.110.10">
    <property type="entry name" value="Electron Transport, Fmn-binding Protein, Chain A"/>
    <property type="match status" value="1"/>
</dbReference>
<evidence type="ECO:0000313" key="6">
    <source>
        <dbReference type="EMBL" id="RJG42309.1"/>
    </source>
</evidence>
<dbReference type="EMBL" id="QZCH01000018">
    <property type="protein sequence ID" value="RJG42309.1"/>
    <property type="molecule type" value="Genomic_DNA"/>
</dbReference>
<feature type="domain" description="PilZ" evidence="4">
    <location>
        <begin position="109"/>
        <end position="197"/>
    </location>
</feature>
<keyword evidence="3" id="KW-0975">Bacterial flagellum</keyword>
<reference evidence="6 7" key="2">
    <citation type="submission" date="2019-01" db="EMBL/GenBank/DDBJ databases">
        <title>Motilimonas pumilus sp. nov., isolated from the gut of sea cucumber (Apostichopus japonicus).</title>
        <authorList>
            <person name="Wang F.-Q."/>
            <person name="Ren L.-H."/>
            <person name="Lin Y.-W."/>
            <person name="Sun G.-H."/>
            <person name="Du Z.-J."/>
            <person name="Zhao J.-X."/>
            <person name="Liu X.-J."/>
            <person name="Liu L.-J."/>
        </authorList>
    </citation>
    <scope>NUCLEOTIDE SEQUENCE [LARGE SCALE GENOMIC DNA]</scope>
    <source>
        <strain evidence="6 7">PLHSC7-2</strain>
    </source>
</reference>
<dbReference type="InterPro" id="IPR009875">
    <property type="entry name" value="PilZ_domain"/>
</dbReference>
<evidence type="ECO:0000259" key="5">
    <source>
        <dbReference type="Pfam" id="PF12945"/>
    </source>
</evidence>
<comment type="caution">
    <text evidence="6">The sequence shown here is derived from an EMBL/GenBank/DDBJ whole genome shotgun (WGS) entry which is preliminary data.</text>
</comment>
<dbReference type="InterPro" id="IPR012349">
    <property type="entry name" value="Split_barrel_FMN-bd"/>
</dbReference>
<dbReference type="RefSeq" id="WP_119911325.1">
    <property type="nucleotide sequence ID" value="NZ_QZCH01000018.1"/>
</dbReference>
<evidence type="ECO:0000313" key="7">
    <source>
        <dbReference type="Proteomes" id="UP000283255"/>
    </source>
</evidence>
<dbReference type="GO" id="GO:0035438">
    <property type="term" value="F:cyclic-di-GMP binding"/>
    <property type="evidence" value="ECO:0007669"/>
    <property type="project" value="InterPro"/>
</dbReference>
<keyword evidence="6" id="KW-0969">Cilium</keyword>
<evidence type="ECO:0000256" key="1">
    <source>
        <dbReference type="ARBA" id="ARBA00022636"/>
    </source>
</evidence>
<evidence type="ECO:0000256" key="3">
    <source>
        <dbReference type="ARBA" id="ARBA00023143"/>
    </source>
</evidence>
<dbReference type="AlphaFoldDB" id="A0A418YCQ6"/>
<proteinExistence type="predicted"/>
<sequence length="214" mass="23743">MSLQYLQSLTPGMMLHVEAVTPAGIHDKMKLPLIGMLANEYLLLEYPEAAKWGDKFEVLKEGYDVVVRVLIEGEEGAVMAFKSTIMPTVSRPSKMLVLAYPQQVQKQPLRAEPRLPTRLPARVQCGDNVLQAQLLDLSASGCRVQLADPIKQAEFKGQKISILLESAQQNPLPKLLGVACNQKQENGRWSLGVKLDAKAAPKIEKLFQQMLVKL</sequence>
<accession>A0A418YCQ6</accession>
<name>A0A418YCQ6_9GAMM</name>
<evidence type="ECO:0000256" key="2">
    <source>
        <dbReference type="ARBA" id="ARBA00022741"/>
    </source>
</evidence>
<gene>
    <name evidence="6" type="ORF">D1Z90_13600</name>
</gene>
<keyword evidence="2" id="KW-0547">Nucleotide-binding</keyword>
<dbReference type="OrthoDB" id="6262602at2"/>
<dbReference type="SUPFAM" id="SSF141371">
    <property type="entry name" value="PilZ domain-like"/>
    <property type="match status" value="2"/>
</dbReference>
<keyword evidence="6" id="KW-0966">Cell projection</keyword>
<keyword evidence="1" id="KW-0973">c-di-GMP</keyword>
<dbReference type="InterPro" id="IPR009926">
    <property type="entry name" value="T3SS_YcgR_PilZN"/>
</dbReference>
<dbReference type="Pfam" id="PF12945">
    <property type="entry name" value="PilZNR"/>
    <property type="match status" value="1"/>
</dbReference>
<feature type="domain" description="Type III secretion system flagellar brake protein YcgR PilZN" evidence="5">
    <location>
        <begin position="11"/>
        <end position="101"/>
    </location>
</feature>
<reference evidence="6 7" key="1">
    <citation type="submission" date="2018-09" db="EMBL/GenBank/DDBJ databases">
        <authorList>
            <person name="Wang F."/>
        </authorList>
    </citation>
    <scope>NUCLEOTIDE SEQUENCE [LARGE SCALE GENOMIC DNA]</scope>
    <source>
        <strain evidence="6 7">PLHSC7-2</strain>
    </source>
</reference>
<dbReference type="Pfam" id="PF07238">
    <property type="entry name" value="PilZ"/>
    <property type="match status" value="1"/>
</dbReference>